<feature type="compositionally biased region" description="Basic and acidic residues" evidence="1">
    <location>
        <begin position="148"/>
        <end position="159"/>
    </location>
</feature>
<dbReference type="InterPro" id="IPR035437">
    <property type="entry name" value="SNase_OB-fold_sf"/>
</dbReference>
<evidence type="ECO:0000313" key="3">
    <source>
        <dbReference type="Proteomes" id="UP000287385"/>
    </source>
</evidence>
<feature type="compositionally biased region" description="Basic and acidic residues" evidence="1">
    <location>
        <begin position="114"/>
        <end position="125"/>
    </location>
</feature>
<dbReference type="SUPFAM" id="SSF50199">
    <property type="entry name" value="Staphylococcal nuclease"/>
    <property type="match status" value="1"/>
</dbReference>
<dbReference type="Gene3D" id="2.40.50.90">
    <property type="match status" value="1"/>
</dbReference>
<dbReference type="EMBL" id="BDEV01000150">
    <property type="protein sequence ID" value="GCD64085.1"/>
    <property type="molecule type" value="Genomic_DNA"/>
</dbReference>
<keyword evidence="3" id="KW-1185">Reference proteome</keyword>
<evidence type="ECO:0008006" key="4">
    <source>
        <dbReference type="Google" id="ProtNLM"/>
    </source>
</evidence>
<gene>
    <name evidence="2" type="ORF">NBRC3278_3178</name>
</gene>
<reference evidence="2 3" key="1">
    <citation type="submission" date="2016-06" db="EMBL/GenBank/DDBJ databases">
        <title>Acetobacter pasteurianus NBRC 3278 whole genome sequencing project.</title>
        <authorList>
            <person name="Matsutani M."/>
            <person name="Shiwa Y."/>
            <person name="Okamoto-Kainuma A."/>
            <person name="Ishikawa M."/>
            <person name="Koizumi Y."/>
            <person name="Yoshikawa H."/>
            <person name="Yakushi T."/>
            <person name="Matsushita K."/>
        </authorList>
    </citation>
    <scope>NUCLEOTIDE SEQUENCE [LARGE SCALE GENOMIC DNA]</scope>
    <source>
        <strain evidence="2 3">NBRC 3278</strain>
    </source>
</reference>
<evidence type="ECO:0000313" key="2">
    <source>
        <dbReference type="EMBL" id="GCD64085.1"/>
    </source>
</evidence>
<proteinExistence type="predicted"/>
<feature type="compositionally biased region" description="Low complexity" evidence="1">
    <location>
        <begin position="167"/>
        <end position="181"/>
    </location>
</feature>
<accession>A0A401X845</accession>
<sequence length="315" mass="33068">MYTNKRIISLLCTSISSIWIALLPIPVHAQFMTPYSASSIQGSTLQDAGKINAYGTFPSTSGLGYANQSGMAYGPQISSQNQQVKQHGAENSDPENGLSPEERKLLGLSEASDDQGKDPCKDSKTGNEVQSPEDRTNEAKDMTYGGGDQKKDKSDIEKKCIKKQSPSNNKSKTASATNKNSSASISIGSVITGHPKVLSGDVISISGHNIHLAGISSPPLSEICRSGATTWRCGEDALSTLADALGNASVTCRISALPSDVTGKSNAEGVCSGSDGIKDLSTYQVSQGNALAISPHLKGVMFLAKSNRLGIWVTQ</sequence>
<evidence type="ECO:0000256" key="1">
    <source>
        <dbReference type="SAM" id="MobiDB-lite"/>
    </source>
</evidence>
<name>A0A401X845_ACEPA</name>
<organism evidence="2 3">
    <name type="scientific">Acetobacter pasteurianus NBRC 3278</name>
    <dbReference type="NCBI Taxonomy" id="1226660"/>
    <lineage>
        <taxon>Bacteria</taxon>
        <taxon>Pseudomonadati</taxon>
        <taxon>Pseudomonadota</taxon>
        <taxon>Alphaproteobacteria</taxon>
        <taxon>Acetobacterales</taxon>
        <taxon>Acetobacteraceae</taxon>
        <taxon>Acetobacter</taxon>
    </lineage>
</organism>
<feature type="compositionally biased region" description="Basic and acidic residues" evidence="1">
    <location>
        <begin position="132"/>
        <end position="141"/>
    </location>
</feature>
<feature type="compositionally biased region" description="Polar residues" evidence="1">
    <location>
        <begin position="73"/>
        <end position="85"/>
    </location>
</feature>
<comment type="caution">
    <text evidence="2">The sequence shown here is derived from an EMBL/GenBank/DDBJ whole genome shotgun (WGS) entry which is preliminary data.</text>
</comment>
<feature type="region of interest" description="Disordered" evidence="1">
    <location>
        <begin position="73"/>
        <end position="181"/>
    </location>
</feature>
<dbReference type="Proteomes" id="UP000287385">
    <property type="component" value="Unassembled WGS sequence"/>
</dbReference>
<dbReference type="AlphaFoldDB" id="A0A401X845"/>
<protein>
    <recommendedName>
        <fullName evidence="4">Nuclease</fullName>
    </recommendedName>
</protein>